<dbReference type="EMBL" id="KZ613472">
    <property type="protein sequence ID" value="PMD24553.1"/>
    <property type="molecule type" value="Genomic_DNA"/>
</dbReference>
<organism evidence="1 2">
    <name type="scientific">Hyaloscypha hepaticicola</name>
    <dbReference type="NCBI Taxonomy" id="2082293"/>
    <lineage>
        <taxon>Eukaryota</taxon>
        <taxon>Fungi</taxon>
        <taxon>Dikarya</taxon>
        <taxon>Ascomycota</taxon>
        <taxon>Pezizomycotina</taxon>
        <taxon>Leotiomycetes</taxon>
        <taxon>Helotiales</taxon>
        <taxon>Hyaloscyphaceae</taxon>
        <taxon>Hyaloscypha</taxon>
    </lineage>
</organism>
<name>A0A2J6QE62_9HELO</name>
<dbReference type="Proteomes" id="UP000235672">
    <property type="component" value="Unassembled WGS sequence"/>
</dbReference>
<dbReference type="OrthoDB" id="10250990at2759"/>
<dbReference type="AlphaFoldDB" id="A0A2J6QE62"/>
<sequence length="157" mass="17300">MSSAWWLGIDTTINLIRTKQSVLNLPSDNMADAVNALASTTGSSEILTAEPRRFGLAGLMPLDSDLFAPARIAACPAQIDAELVGVYEMMQDADTKGFIALEVKVLRNHVHEQIRMEGFENRDLYGLKGKKVDELVLAKISEEEYRGFSNAAEIEKI</sequence>
<dbReference type="InterPro" id="IPR012349">
    <property type="entry name" value="Split_barrel_FMN-bd"/>
</dbReference>
<accession>A0A2J6QE62</accession>
<evidence type="ECO:0000313" key="1">
    <source>
        <dbReference type="EMBL" id="PMD24553.1"/>
    </source>
</evidence>
<gene>
    <name evidence="1" type="ORF">NA56DRAFT_669083</name>
</gene>
<evidence type="ECO:0008006" key="3">
    <source>
        <dbReference type="Google" id="ProtNLM"/>
    </source>
</evidence>
<reference evidence="1 2" key="1">
    <citation type="submission" date="2016-05" db="EMBL/GenBank/DDBJ databases">
        <title>A degradative enzymes factory behind the ericoid mycorrhizal symbiosis.</title>
        <authorList>
            <consortium name="DOE Joint Genome Institute"/>
            <person name="Martino E."/>
            <person name="Morin E."/>
            <person name="Grelet G."/>
            <person name="Kuo A."/>
            <person name="Kohler A."/>
            <person name="Daghino S."/>
            <person name="Barry K."/>
            <person name="Choi C."/>
            <person name="Cichocki N."/>
            <person name="Clum A."/>
            <person name="Copeland A."/>
            <person name="Hainaut M."/>
            <person name="Haridas S."/>
            <person name="Labutti K."/>
            <person name="Lindquist E."/>
            <person name="Lipzen A."/>
            <person name="Khouja H.-R."/>
            <person name="Murat C."/>
            <person name="Ohm R."/>
            <person name="Olson A."/>
            <person name="Spatafora J."/>
            <person name="Veneault-Fourrey C."/>
            <person name="Henrissat B."/>
            <person name="Grigoriev I."/>
            <person name="Martin F."/>
            <person name="Perotto S."/>
        </authorList>
    </citation>
    <scope>NUCLEOTIDE SEQUENCE [LARGE SCALE GENOMIC DNA]</scope>
    <source>
        <strain evidence="1 2">UAMH 7357</strain>
    </source>
</reference>
<evidence type="ECO:0000313" key="2">
    <source>
        <dbReference type="Proteomes" id="UP000235672"/>
    </source>
</evidence>
<dbReference type="SUPFAM" id="SSF50475">
    <property type="entry name" value="FMN-binding split barrel"/>
    <property type="match status" value="1"/>
</dbReference>
<keyword evidence="2" id="KW-1185">Reference proteome</keyword>
<protein>
    <recommendedName>
        <fullName evidence="3">Flavin reductase like domain-containing protein</fullName>
    </recommendedName>
</protein>
<proteinExistence type="predicted"/>
<dbReference type="Gene3D" id="2.30.110.10">
    <property type="entry name" value="Electron Transport, Fmn-binding Protein, Chain A"/>
    <property type="match status" value="1"/>
</dbReference>
<dbReference type="STRING" id="1745343.A0A2J6QE62"/>